<accession>A0ABP6J8V3</accession>
<evidence type="ECO:0000313" key="2">
    <source>
        <dbReference type="Proteomes" id="UP001500403"/>
    </source>
</evidence>
<dbReference type="Proteomes" id="UP001500403">
    <property type="component" value="Unassembled WGS sequence"/>
</dbReference>
<proteinExistence type="predicted"/>
<sequence length="132" mass="13560">MPQIQLIPAPADGALDAADEAVDVLLDSGRAPGDVLVLTTGEQHPWAAHELSFGEAAYWAQHDARDDVFYADAAAAERAAARPVVIVAVNGEGGPSDDVLTRALPSAKARASVLLIVCGDPQRVNALLGAGV</sequence>
<organism evidence="1 2">
    <name type="scientific">Streptomyces enissocaesilis</name>
    <dbReference type="NCBI Taxonomy" id="332589"/>
    <lineage>
        <taxon>Bacteria</taxon>
        <taxon>Bacillati</taxon>
        <taxon>Actinomycetota</taxon>
        <taxon>Actinomycetes</taxon>
        <taxon>Kitasatosporales</taxon>
        <taxon>Streptomycetaceae</taxon>
        <taxon>Streptomyces</taxon>
        <taxon>Streptomyces rochei group</taxon>
    </lineage>
</organism>
<name>A0ABP6J8V3_9ACTN</name>
<evidence type="ECO:0000313" key="1">
    <source>
        <dbReference type="EMBL" id="GAA2925633.1"/>
    </source>
</evidence>
<gene>
    <name evidence="1" type="ORF">GCM10010446_07400</name>
</gene>
<dbReference type="EMBL" id="BAAAUD010000010">
    <property type="protein sequence ID" value="GAA2925633.1"/>
    <property type="molecule type" value="Genomic_DNA"/>
</dbReference>
<protein>
    <submittedName>
        <fullName evidence="1">Uncharacterized protein</fullName>
    </submittedName>
</protein>
<comment type="caution">
    <text evidence="1">The sequence shown here is derived from an EMBL/GenBank/DDBJ whole genome shotgun (WGS) entry which is preliminary data.</text>
</comment>
<keyword evidence="2" id="KW-1185">Reference proteome</keyword>
<reference evidence="2" key="1">
    <citation type="journal article" date="2019" name="Int. J. Syst. Evol. Microbiol.">
        <title>The Global Catalogue of Microorganisms (GCM) 10K type strain sequencing project: providing services to taxonomists for standard genome sequencing and annotation.</title>
        <authorList>
            <consortium name="The Broad Institute Genomics Platform"/>
            <consortium name="The Broad Institute Genome Sequencing Center for Infectious Disease"/>
            <person name="Wu L."/>
            <person name="Ma J."/>
        </authorList>
    </citation>
    <scope>NUCLEOTIDE SEQUENCE [LARGE SCALE GENOMIC DNA]</scope>
    <source>
        <strain evidence="2">JCM 9088</strain>
    </source>
</reference>